<keyword evidence="3" id="KW-1185">Reference proteome</keyword>
<protein>
    <submittedName>
        <fullName evidence="2">Uncharacterized protein</fullName>
    </submittedName>
</protein>
<proteinExistence type="predicted"/>
<dbReference type="GO" id="GO:0005783">
    <property type="term" value="C:endoplasmic reticulum"/>
    <property type="evidence" value="ECO:0007669"/>
    <property type="project" value="TreeGrafter"/>
</dbReference>
<dbReference type="GO" id="GO:0046513">
    <property type="term" value="P:ceramide biosynthetic process"/>
    <property type="evidence" value="ECO:0007669"/>
    <property type="project" value="TreeGrafter"/>
</dbReference>
<feature type="compositionally biased region" description="Gly residues" evidence="1">
    <location>
        <begin position="295"/>
        <end position="328"/>
    </location>
</feature>
<dbReference type="PANTHER" id="PTHR12393:SF6">
    <property type="entry name" value="SPHINGOMYELIN PHOSPHODIESTERASE 2"/>
    <property type="match status" value="1"/>
</dbReference>
<dbReference type="EMBL" id="JAEHOC010000008">
    <property type="protein sequence ID" value="KAG2439139.1"/>
    <property type="molecule type" value="Genomic_DNA"/>
</dbReference>
<sequence>MRVALQPWPAQHFLAHWGRPEPWRSLPLPQRLKLLRLAASSCDAASLEAALAHSGVSQLQGAVTAAAAVGSIPALEVLVLREAASIEPEALVAAAAEGQMSALYWLWAKCKGVAGDTCPAPLNELAEAMARAAAGGGQAEVMAWLCDGACGEALRCLLTSSTTFTRTLAENLVLIETRFVGRTPLMEAAVRGGHQFLVQQLLRRAIPREFFGGGGAADVGGRPTATLFGHQVAPELVPLLVFGFALPALQRCFKDGGLPAGEQDRVAMLAHAAASPAFDWEVKLRWLLGEWTGSSSGGGGSGGGSSGSGSIGGGSSGSGSSTGGGSSGSGSNYGGRLLAAAGAAMRPLGLWQGVAERHDFIQRLRAVGALPAAARGGGGRGGSSSTLQFNVAPSRATAVAAADAAAAAGRLEALVALLEEGGVAADDCLLADAAIRGGHGAVLQELRQRGAQFSSRHWKMAAEAGDGDARLGALRFLVEDPAAVARLEFIAVWVSGYCFTAAANAGAELGLLRLLHERLGAPINLEPVLRSGSEEAVGWALERLGPEAARAQASSSPADAVWRVALRSGAMASLALQLRICPHPPGLDLVQREIREHGGASPNPLQTIAGLKWWLRHVPAAAAPAEDGGGRLPLLAEGLWISIAAALGQARAALLLCQWEWFVSQAPAALHASLLQAARF</sequence>
<reference evidence="2" key="1">
    <citation type="journal article" date="2020" name="bioRxiv">
        <title>Comparative genomics of Chlamydomonas.</title>
        <authorList>
            <person name="Craig R.J."/>
            <person name="Hasan A.R."/>
            <person name="Ness R.W."/>
            <person name="Keightley P.D."/>
        </authorList>
    </citation>
    <scope>NUCLEOTIDE SEQUENCE</scope>
    <source>
        <strain evidence="2">SAG 7.73</strain>
    </source>
</reference>
<accession>A0A835W6M9</accession>
<evidence type="ECO:0000256" key="1">
    <source>
        <dbReference type="SAM" id="MobiDB-lite"/>
    </source>
</evidence>
<feature type="region of interest" description="Disordered" evidence="1">
    <location>
        <begin position="294"/>
        <end position="328"/>
    </location>
</feature>
<dbReference type="GO" id="GO:0030149">
    <property type="term" value="P:sphingolipid catabolic process"/>
    <property type="evidence" value="ECO:0007669"/>
    <property type="project" value="TreeGrafter"/>
</dbReference>
<dbReference type="GO" id="GO:0016020">
    <property type="term" value="C:membrane"/>
    <property type="evidence" value="ECO:0007669"/>
    <property type="project" value="TreeGrafter"/>
</dbReference>
<organism evidence="2 3">
    <name type="scientific">Chlamydomonas incerta</name>
    <dbReference type="NCBI Taxonomy" id="51695"/>
    <lineage>
        <taxon>Eukaryota</taxon>
        <taxon>Viridiplantae</taxon>
        <taxon>Chlorophyta</taxon>
        <taxon>core chlorophytes</taxon>
        <taxon>Chlorophyceae</taxon>
        <taxon>CS clade</taxon>
        <taxon>Chlamydomonadales</taxon>
        <taxon>Chlamydomonadaceae</taxon>
        <taxon>Chlamydomonas</taxon>
    </lineage>
</organism>
<comment type="caution">
    <text evidence="2">The sequence shown here is derived from an EMBL/GenBank/DDBJ whole genome shotgun (WGS) entry which is preliminary data.</text>
</comment>
<dbReference type="PANTHER" id="PTHR12393">
    <property type="entry name" value="SPHINGOMYELIN PHOSPHODIESTERASE RELATED"/>
    <property type="match status" value="1"/>
</dbReference>
<gene>
    <name evidence="2" type="ORF">HXX76_004506</name>
</gene>
<dbReference type="AlphaFoldDB" id="A0A835W6M9"/>
<evidence type="ECO:0000313" key="2">
    <source>
        <dbReference type="EMBL" id="KAG2439139.1"/>
    </source>
</evidence>
<dbReference type="GO" id="GO:0071944">
    <property type="term" value="C:cell periphery"/>
    <property type="evidence" value="ECO:0007669"/>
    <property type="project" value="TreeGrafter"/>
</dbReference>
<dbReference type="GO" id="GO:0004620">
    <property type="term" value="F:phospholipase activity"/>
    <property type="evidence" value="ECO:0007669"/>
    <property type="project" value="TreeGrafter"/>
</dbReference>
<evidence type="ECO:0000313" key="3">
    <source>
        <dbReference type="Proteomes" id="UP000650467"/>
    </source>
</evidence>
<dbReference type="Proteomes" id="UP000650467">
    <property type="component" value="Unassembled WGS sequence"/>
</dbReference>
<name>A0A835W6M9_CHLIN</name>